<proteinExistence type="predicted"/>
<evidence type="ECO:0000313" key="1">
    <source>
        <dbReference type="EMBL" id="MBB4807596.1"/>
    </source>
</evidence>
<accession>A0A840KEI8</accession>
<keyword evidence="2" id="KW-1185">Reference proteome</keyword>
<dbReference type="AlphaFoldDB" id="A0A840KEI8"/>
<comment type="caution">
    <text evidence="1">The sequence shown here is derived from an EMBL/GenBank/DDBJ whole genome shotgun (WGS) entry which is preliminary data.</text>
</comment>
<dbReference type="EMBL" id="JACHLE010000004">
    <property type="protein sequence ID" value="MBB4807596.1"/>
    <property type="molecule type" value="Genomic_DNA"/>
</dbReference>
<sequence length="109" mass="11073">MTASAGTIAFDEITGSFRYYNGTGWSVADAGGVTGGNPTNTDTNTKGVIIGASASSVQGAVILEASNKALVLPKVSNALVIASPPKGLIVYDMALKAVQVYNGTSWVAY</sequence>
<organism evidence="1 2">
    <name type="scientific">Chryseobacterium defluvii</name>
    <dbReference type="NCBI Taxonomy" id="160396"/>
    <lineage>
        <taxon>Bacteria</taxon>
        <taxon>Pseudomonadati</taxon>
        <taxon>Bacteroidota</taxon>
        <taxon>Flavobacteriia</taxon>
        <taxon>Flavobacteriales</taxon>
        <taxon>Weeksellaceae</taxon>
        <taxon>Chryseobacterium group</taxon>
        <taxon>Chryseobacterium</taxon>
    </lineage>
</organism>
<gene>
    <name evidence="1" type="ORF">HNP38_002902</name>
</gene>
<name>A0A840KEI8_9FLAO</name>
<dbReference type="Proteomes" id="UP000592180">
    <property type="component" value="Unassembled WGS sequence"/>
</dbReference>
<dbReference type="RefSeq" id="WP_184190648.1">
    <property type="nucleotide sequence ID" value="NZ_JACHLE010000004.1"/>
</dbReference>
<reference evidence="1 2" key="1">
    <citation type="submission" date="2020-08" db="EMBL/GenBank/DDBJ databases">
        <title>Functional genomics of gut bacteria from endangered species of beetles.</title>
        <authorList>
            <person name="Carlos-Shanley C."/>
        </authorList>
    </citation>
    <scope>NUCLEOTIDE SEQUENCE [LARGE SCALE GENOMIC DNA]</scope>
    <source>
        <strain evidence="1 2">S00151</strain>
    </source>
</reference>
<protein>
    <submittedName>
        <fullName evidence="1">Uncharacterized protein</fullName>
    </submittedName>
</protein>
<evidence type="ECO:0000313" key="2">
    <source>
        <dbReference type="Proteomes" id="UP000592180"/>
    </source>
</evidence>